<keyword evidence="1" id="KW-1185">Reference proteome</keyword>
<dbReference type="AlphaFoldDB" id="A0A914PY49"/>
<sequence>MSYKGISLASVAKACDEYKELYKLLLDNLSKQYDDRYQKKLINEFSDKYLCLYLWKTCLNPSSMYILSPEDMKKAAFHFEFGREHCETVNNFL</sequence>
<evidence type="ECO:0000313" key="2">
    <source>
        <dbReference type="WBParaSite" id="PDA_v2.g23290.t1"/>
    </source>
</evidence>
<dbReference type="Proteomes" id="UP000887578">
    <property type="component" value="Unplaced"/>
</dbReference>
<proteinExistence type="predicted"/>
<reference evidence="2" key="1">
    <citation type="submission" date="2022-11" db="UniProtKB">
        <authorList>
            <consortium name="WormBaseParasite"/>
        </authorList>
    </citation>
    <scope>IDENTIFICATION</scope>
</reference>
<accession>A0A914PY49</accession>
<name>A0A914PY49_9BILA</name>
<organism evidence="1 2">
    <name type="scientific">Panagrolaimus davidi</name>
    <dbReference type="NCBI Taxonomy" id="227884"/>
    <lineage>
        <taxon>Eukaryota</taxon>
        <taxon>Metazoa</taxon>
        <taxon>Ecdysozoa</taxon>
        <taxon>Nematoda</taxon>
        <taxon>Chromadorea</taxon>
        <taxon>Rhabditida</taxon>
        <taxon>Tylenchina</taxon>
        <taxon>Panagrolaimomorpha</taxon>
        <taxon>Panagrolaimoidea</taxon>
        <taxon>Panagrolaimidae</taxon>
        <taxon>Panagrolaimus</taxon>
    </lineage>
</organism>
<evidence type="ECO:0000313" key="1">
    <source>
        <dbReference type="Proteomes" id="UP000887578"/>
    </source>
</evidence>
<dbReference type="WBParaSite" id="PDA_v2.g23290.t1">
    <property type="protein sequence ID" value="PDA_v2.g23290.t1"/>
    <property type="gene ID" value="PDA_v2.g23290"/>
</dbReference>
<protein>
    <submittedName>
        <fullName evidence="2">Uncharacterized protein</fullName>
    </submittedName>
</protein>